<dbReference type="Proteomes" id="UP000327493">
    <property type="component" value="Unassembled WGS sequence"/>
</dbReference>
<dbReference type="Gene3D" id="3.40.50.300">
    <property type="entry name" value="P-loop containing nucleotide triphosphate hydrolases"/>
    <property type="match status" value="1"/>
</dbReference>
<comment type="caution">
    <text evidence="2">The sequence shown here is derived from an EMBL/GenBank/DDBJ whole genome shotgun (WGS) entry which is preliminary data.</text>
</comment>
<accession>A0A5J5CAR2</accession>
<evidence type="ECO:0000313" key="3">
    <source>
        <dbReference type="Proteomes" id="UP000327493"/>
    </source>
</evidence>
<dbReference type="InterPro" id="IPR027417">
    <property type="entry name" value="P-loop_NTPase"/>
</dbReference>
<feature type="region of interest" description="Disordered" evidence="1">
    <location>
        <begin position="143"/>
        <end position="166"/>
    </location>
</feature>
<protein>
    <recommendedName>
        <fullName evidence="4">AIG1-type G domain-containing protein</fullName>
    </recommendedName>
</protein>
<keyword evidence="3" id="KW-1185">Reference proteome</keyword>
<gene>
    <name evidence="2" type="ORF">FQN60_011500</name>
</gene>
<name>A0A5J5CAR2_9PERO</name>
<evidence type="ECO:0000256" key="1">
    <source>
        <dbReference type="SAM" id="MobiDB-lite"/>
    </source>
</evidence>
<evidence type="ECO:0000313" key="2">
    <source>
        <dbReference type="EMBL" id="KAA8578707.1"/>
    </source>
</evidence>
<feature type="non-terminal residue" evidence="2">
    <location>
        <position position="206"/>
    </location>
</feature>
<dbReference type="AlphaFoldDB" id="A0A5J5CAR2"/>
<dbReference type="EMBL" id="VOFY01000279">
    <property type="protein sequence ID" value="KAA8578707.1"/>
    <property type="molecule type" value="Genomic_DNA"/>
</dbReference>
<sequence length="206" mass="23474">MSRSKKISVAVLGIEDSLKKNLITSILGTDLSQLPKNNVLKETEIYENDKYMVTCTPDLYKQCDDIKQLFAINRQPDMVFLVVEEGFSTEEVWKQVDSLHKTTGKPTEDFIVVLPLSNEKKNSYPFRCYTLDQVFSKLKQLAEERQQPTNQSDADHPESSNNSTVEKCGGRCVVFENSTSGSDQVEELMQIVDRMLTERKKNVHVS</sequence>
<reference evidence="2 3" key="1">
    <citation type="submission" date="2019-08" db="EMBL/GenBank/DDBJ databases">
        <title>A chromosome-level genome assembly, high-density linkage maps, and genome scans reveal the genomic architecture of hybrid incompatibilities underlying speciation via character displacement in darters (Percidae: Etheostominae).</title>
        <authorList>
            <person name="Moran R.L."/>
            <person name="Catchen J.M."/>
            <person name="Fuller R.C."/>
        </authorList>
    </citation>
    <scope>NUCLEOTIDE SEQUENCE [LARGE SCALE GENOMIC DNA]</scope>
    <source>
        <strain evidence="2">EspeVRDwgs_2016</strain>
        <tissue evidence="2">Muscle</tissue>
    </source>
</reference>
<organism evidence="2 3">
    <name type="scientific">Etheostoma spectabile</name>
    <name type="common">orangethroat darter</name>
    <dbReference type="NCBI Taxonomy" id="54343"/>
    <lineage>
        <taxon>Eukaryota</taxon>
        <taxon>Metazoa</taxon>
        <taxon>Chordata</taxon>
        <taxon>Craniata</taxon>
        <taxon>Vertebrata</taxon>
        <taxon>Euteleostomi</taxon>
        <taxon>Actinopterygii</taxon>
        <taxon>Neopterygii</taxon>
        <taxon>Teleostei</taxon>
        <taxon>Neoteleostei</taxon>
        <taxon>Acanthomorphata</taxon>
        <taxon>Eupercaria</taxon>
        <taxon>Perciformes</taxon>
        <taxon>Percoidei</taxon>
        <taxon>Percidae</taxon>
        <taxon>Etheostomatinae</taxon>
        <taxon>Etheostoma</taxon>
    </lineage>
</organism>
<evidence type="ECO:0008006" key="4">
    <source>
        <dbReference type="Google" id="ProtNLM"/>
    </source>
</evidence>
<proteinExistence type="predicted"/>